<dbReference type="EMBL" id="BPQB01000036">
    <property type="protein sequence ID" value="GJE94003.1"/>
    <property type="molecule type" value="Genomic_DNA"/>
</dbReference>
<dbReference type="InterPro" id="IPR001810">
    <property type="entry name" value="F-box_dom"/>
</dbReference>
<dbReference type="SMART" id="SM00256">
    <property type="entry name" value="FBOX"/>
    <property type="match status" value="1"/>
</dbReference>
<evidence type="ECO:0000313" key="3">
    <source>
        <dbReference type="Proteomes" id="UP000703269"/>
    </source>
</evidence>
<dbReference type="AlphaFoldDB" id="A0A9P3LGN8"/>
<dbReference type="Gene3D" id="1.20.1280.50">
    <property type="match status" value="1"/>
</dbReference>
<evidence type="ECO:0000259" key="1">
    <source>
        <dbReference type="PROSITE" id="PS50181"/>
    </source>
</evidence>
<feature type="domain" description="F-box" evidence="1">
    <location>
        <begin position="27"/>
        <end position="74"/>
    </location>
</feature>
<sequence length="548" mass="61338">MVHERGSTSRDFWKLASRIQGTSAQLPGSWNSLPTELLVQILRDLPVADVLVCKRVNRTFHTTISASAEIQQKIKCFDANVIDGRSSPFDLVQRMSRVSAWADTWRTLQVTGQPMVLRPNESPWNYRSGSIFSCQTPSNRGISFYHLPSPQRDILYQQWTIPDLGYEPVFVCHDYTQELVVVATNNDDAFGSCARFHLLHDKTGDHHHEASERYLQLPAAIPRVTQEDHDLHIFGELLGLVVHVDDLFDITSLVISTHLLIFNWKTGTLLKHLTGDLLSHEIVFVDERHFLIPFAPQTLPGAYLAVVDCYRRDPDTHDEMLRGAAQEILLKHASLLLQLPPVLPAAHVEYQIVHAMSSTGTQGTRVRPPGRPFYVDYAPRLIVLSILIGEQMAPADLNPLTLLVPAPAVLARLAEAERTPGACAVLPWVAWAADTRAMHEPMEDICAARFLTSVYVDGRRRVTVWDFASVPALLRDVREPAEGVSVPPPEPLPGEGLTFEACGVLTGAPCRRVVSNLEVPRDRTVRLYEDGFVVYTQDPRDEVQVYAI</sequence>
<organism evidence="2 3">
    <name type="scientific">Phanerochaete sordida</name>
    <dbReference type="NCBI Taxonomy" id="48140"/>
    <lineage>
        <taxon>Eukaryota</taxon>
        <taxon>Fungi</taxon>
        <taxon>Dikarya</taxon>
        <taxon>Basidiomycota</taxon>
        <taxon>Agaricomycotina</taxon>
        <taxon>Agaricomycetes</taxon>
        <taxon>Polyporales</taxon>
        <taxon>Phanerochaetaceae</taxon>
        <taxon>Phanerochaete</taxon>
    </lineage>
</organism>
<name>A0A9P3LGN8_9APHY</name>
<proteinExistence type="predicted"/>
<dbReference type="SUPFAM" id="SSF81383">
    <property type="entry name" value="F-box domain"/>
    <property type="match status" value="1"/>
</dbReference>
<accession>A0A9P3LGN8</accession>
<gene>
    <name evidence="2" type="ORF">PsYK624_101710</name>
</gene>
<dbReference type="Proteomes" id="UP000703269">
    <property type="component" value="Unassembled WGS sequence"/>
</dbReference>
<evidence type="ECO:0000313" key="2">
    <source>
        <dbReference type="EMBL" id="GJE94003.1"/>
    </source>
</evidence>
<protein>
    <submittedName>
        <fullName evidence="2">F-box protein</fullName>
    </submittedName>
</protein>
<dbReference type="InterPro" id="IPR036047">
    <property type="entry name" value="F-box-like_dom_sf"/>
</dbReference>
<dbReference type="Pfam" id="PF12937">
    <property type="entry name" value="F-box-like"/>
    <property type="match status" value="1"/>
</dbReference>
<dbReference type="CDD" id="cd09917">
    <property type="entry name" value="F-box_SF"/>
    <property type="match status" value="1"/>
</dbReference>
<comment type="caution">
    <text evidence="2">The sequence shown here is derived from an EMBL/GenBank/DDBJ whole genome shotgun (WGS) entry which is preliminary data.</text>
</comment>
<reference evidence="2 3" key="1">
    <citation type="submission" date="2021-08" db="EMBL/GenBank/DDBJ databases">
        <title>Draft Genome Sequence of Phanerochaete sordida strain YK-624.</title>
        <authorList>
            <person name="Mori T."/>
            <person name="Dohra H."/>
            <person name="Suzuki T."/>
            <person name="Kawagishi H."/>
            <person name="Hirai H."/>
        </authorList>
    </citation>
    <scope>NUCLEOTIDE SEQUENCE [LARGE SCALE GENOMIC DNA]</scope>
    <source>
        <strain evidence="2 3">YK-624</strain>
    </source>
</reference>
<dbReference type="OrthoDB" id="2797048at2759"/>
<dbReference type="PROSITE" id="PS50181">
    <property type="entry name" value="FBOX"/>
    <property type="match status" value="1"/>
</dbReference>
<keyword evidence="3" id="KW-1185">Reference proteome</keyword>